<keyword evidence="1" id="KW-0812">Transmembrane</keyword>
<dbReference type="EMBL" id="ASXS01000019">
    <property type="protein sequence ID" value="EPP20498.1"/>
    <property type="molecule type" value="Genomic_DNA"/>
</dbReference>
<dbReference type="PANTHER" id="PTHR35891:SF3">
    <property type="entry name" value="THIOL:DISULFIDE INTERCHANGE PROTEIN DSBL"/>
    <property type="match status" value="1"/>
</dbReference>
<feature type="domain" description="DSBA-like thioredoxin" evidence="2">
    <location>
        <begin position="184"/>
        <end position="243"/>
    </location>
</feature>
<dbReference type="PATRIC" id="fig|1336752.4.peg.3840"/>
<dbReference type="InterPro" id="IPR050824">
    <property type="entry name" value="Thiol_disulfide_DsbA"/>
</dbReference>
<keyword evidence="1" id="KW-0472">Membrane</keyword>
<name>S7HXP8_VIBFL</name>
<dbReference type="SUPFAM" id="SSF52833">
    <property type="entry name" value="Thioredoxin-like"/>
    <property type="match status" value="1"/>
</dbReference>
<evidence type="ECO:0000313" key="4">
    <source>
        <dbReference type="Proteomes" id="UP000014854"/>
    </source>
</evidence>
<keyword evidence="1" id="KW-1133">Transmembrane helix</keyword>
<dbReference type="Pfam" id="PF01323">
    <property type="entry name" value="DSBA"/>
    <property type="match status" value="1"/>
</dbReference>
<accession>S7HXP8</accession>
<reference evidence="3 4" key="1">
    <citation type="journal article" date="2013" name="Gut Pathog.">
        <title>Evidence of a new metabolic capacity in an emerging diarrheal pathogen: lessons from the draft genomes of Vibrio fluvialis strains PG41 and I21563.</title>
        <authorList>
            <person name="Khatri I."/>
            <person name="Mahajan S."/>
            <person name="Dureja C."/>
            <person name="Subramanian S."/>
            <person name="Raychaudhuri S."/>
        </authorList>
    </citation>
    <scope>NUCLEOTIDE SEQUENCE [LARGE SCALE GENOMIC DNA]</scope>
    <source>
        <strain evidence="3 4">PG41</strain>
    </source>
</reference>
<dbReference type="Proteomes" id="UP000014854">
    <property type="component" value="Unassembled WGS sequence"/>
</dbReference>
<feature type="transmembrane region" description="Helical" evidence="1">
    <location>
        <begin position="57"/>
        <end position="75"/>
    </location>
</feature>
<feature type="transmembrane region" description="Helical" evidence="1">
    <location>
        <begin position="12"/>
        <end position="36"/>
    </location>
</feature>
<gene>
    <name evidence="3" type="ORF">L910_1992</name>
</gene>
<dbReference type="InterPro" id="IPR036249">
    <property type="entry name" value="Thioredoxin-like_sf"/>
</dbReference>
<protein>
    <recommendedName>
        <fullName evidence="2">DSBA-like thioredoxin domain-containing protein</fullName>
    </recommendedName>
</protein>
<dbReference type="Gene3D" id="3.40.30.10">
    <property type="entry name" value="Glutaredoxin"/>
    <property type="match status" value="1"/>
</dbReference>
<dbReference type="InterPro" id="IPR001853">
    <property type="entry name" value="DSBA-like_thioredoxin_dom"/>
</dbReference>
<organism evidence="3 4">
    <name type="scientific">Vibrio fluvialis PG41</name>
    <dbReference type="NCBI Taxonomy" id="1336752"/>
    <lineage>
        <taxon>Bacteria</taxon>
        <taxon>Pseudomonadati</taxon>
        <taxon>Pseudomonadota</taxon>
        <taxon>Gammaproteobacteria</taxon>
        <taxon>Vibrionales</taxon>
        <taxon>Vibrionaceae</taxon>
        <taxon>Vibrio</taxon>
    </lineage>
</organism>
<dbReference type="PANTHER" id="PTHR35891">
    <property type="entry name" value="THIOL:DISULFIDE INTERCHANGE PROTEIN DSBA"/>
    <property type="match status" value="1"/>
</dbReference>
<evidence type="ECO:0000259" key="2">
    <source>
        <dbReference type="Pfam" id="PF01323"/>
    </source>
</evidence>
<dbReference type="AlphaFoldDB" id="S7HXP8"/>
<evidence type="ECO:0000313" key="3">
    <source>
        <dbReference type="EMBL" id="EPP20498.1"/>
    </source>
</evidence>
<proteinExistence type="predicted"/>
<comment type="caution">
    <text evidence="3">The sequence shown here is derived from an EMBL/GenBank/DDBJ whole genome shotgun (WGS) entry which is preliminary data.</text>
</comment>
<sequence>MTLLSISLKLKSLYVFLVNCRINILNLIFFILYIKLYHIKNQTIEEKNMNDKKTNKLAIAAFVAAAVFTGAGYYVQSTIDTQDPTSSVSVEQDGKYQLGKHYLKLDKSYPEYKGKVVEYINYLCVHCNSVVPKVKSFDEGKDIVEVLHIGSPGNNFLEKLFFAIEDMGRGDIHTLIQEKAVNGKLANEDQFISFVVSQGIKKEELLSKMESKSVSEKIKKANAMAFESGISGTPSFIIDGQYVLNIGEISSWDMAFDVMEEIYNKEMK</sequence>
<dbReference type="GO" id="GO:0016491">
    <property type="term" value="F:oxidoreductase activity"/>
    <property type="evidence" value="ECO:0007669"/>
    <property type="project" value="InterPro"/>
</dbReference>
<evidence type="ECO:0000256" key="1">
    <source>
        <dbReference type="SAM" id="Phobius"/>
    </source>
</evidence>